<dbReference type="Proteomes" id="UP001470230">
    <property type="component" value="Unassembled WGS sequence"/>
</dbReference>
<organism evidence="1 2">
    <name type="scientific">Tritrichomonas musculus</name>
    <dbReference type="NCBI Taxonomy" id="1915356"/>
    <lineage>
        <taxon>Eukaryota</taxon>
        <taxon>Metamonada</taxon>
        <taxon>Parabasalia</taxon>
        <taxon>Tritrichomonadida</taxon>
        <taxon>Tritrichomonadidae</taxon>
        <taxon>Tritrichomonas</taxon>
    </lineage>
</organism>
<keyword evidence="2" id="KW-1185">Reference proteome</keyword>
<proteinExistence type="predicted"/>
<evidence type="ECO:0000313" key="2">
    <source>
        <dbReference type="Proteomes" id="UP001470230"/>
    </source>
</evidence>
<sequence>MKQTQEDILGFLEDDTNLDYQEFFENINLQNIKENPKKLKEYLHLISNISNHHFRTPHLIQKVEKILDFLKDDIKQSFSNFNIFNIFKDNKRILLYLLEEEIIKIDKYIVLTMTNSTYEKAHYYEYFFPELISFLKSEPIEKTELFEKNRRIGENDDYISKLIQNDSVEEFITYVNQANLSLTSEIKDSIFETNPFLNKNRPTFLEYSAFYGSIQIFQFLYMNKVKLTPSIWSYAIHGKNPDMIHMLEESEIKLDYKECFIESIKCHHNDIANYVETNFLQIDPKEDKGIAMNILSHFNFGYFKHVITSRLFFFYLLINDYPELVEILLKTTDININKEYILKSFVFFNLVSLHLF</sequence>
<reference evidence="1 2" key="1">
    <citation type="submission" date="2024-04" db="EMBL/GenBank/DDBJ databases">
        <title>Tritrichomonas musculus Genome.</title>
        <authorList>
            <person name="Alves-Ferreira E."/>
            <person name="Grigg M."/>
            <person name="Lorenzi H."/>
            <person name="Galac M."/>
        </authorList>
    </citation>
    <scope>NUCLEOTIDE SEQUENCE [LARGE SCALE GENOMIC DNA]</scope>
    <source>
        <strain evidence="1 2">EAF2021</strain>
    </source>
</reference>
<evidence type="ECO:0008006" key="3">
    <source>
        <dbReference type="Google" id="ProtNLM"/>
    </source>
</evidence>
<comment type="caution">
    <text evidence="1">The sequence shown here is derived from an EMBL/GenBank/DDBJ whole genome shotgun (WGS) entry which is preliminary data.</text>
</comment>
<dbReference type="PANTHER" id="PTHR24159">
    <property type="match status" value="1"/>
</dbReference>
<dbReference type="InterPro" id="IPR036770">
    <property type="entry name" value="Ankyrin_rpt-contain_sf"/>
</dbReference>
<dbReference type="SUPFAM" id="SSF48403">
    <property type="entry name" value="Ankyrin repeat"/>
    <property type="match status" value="1"/>
</dbReference>
<dbReference type="EMBL" id="JAPFFF010000066">
    <property type="protein sequence ID" value="KAK8836377.1"/>
    <property type="molecule type" value="Genomic_DNA"/>
</dbReference>
<name>A0ABR2GR33_9EUKA</name>
<accession>A0ABR2GR33</accession>
<evidence type="ECO:0000313" key="1">
    <source>
        <dbReference type="EMBL" id="KAK8836377.1"/>
    </source>
</evidence>
<gene>
    <name evidence="1" type="ORF">M9Y10_039720</name>
</gene>
<protein>
    <recommendedName>
        <fullName evidence="3">DUF3447 domain-containing protein</fullName>
    </recommendedName>
</protein>
<dbReference type="PANTHER" id="PTHR24159:SF5">
    <property type="entry name" value="ANK_REP_REGION DOMAIN-CONTAINING PROTEIN"/>
    <property type="match status" value="1"/>
</dbReference>